<evidence type="ECO:0000256" key="2">
    <source>
        <dbReference type="SAM" id="SignalP"/>
    </source>
</evidence>
<feature type="chain" id="PRO_5040418896" description="Gpi anchored protein" evidence="2">
    <location>
        <begin position="25"/>
        <end position="183"/>
    </location>
</feature>
<reference evidence="3" key="1">
    <citation type="journal article" date="2021" name="Nat. Commun.">
        <title>Genetic determinants of endophytism in the Arabidopsis root mycobiome.</title>
        <authorList>
            <person name="Mesny F."/>
            <person name="Miyauchi S."/>
            <person name="Thiergart T."/>
            <person name="Pickel B."/>
            <person name="Atanasova L."/>
            <person name="Karlsson M."/>
            <person name="Huettel B."/>
            <person name="Barry K.W."/>
            <person name="Haridas S."/>
            <person name="Chen C."/>
            <person name="Bauer D."/>
            <person name="Andreopoulos W."/>
            <person name="Pangilinan J."/>
            <person name="LaButti K."/>
            <person name="Riley R."/>
            <person name="Lipzen A."/>
            <person name="Clum A."/>
            <person name="Drula E."/>
            <person name="Henrissat B."/>
            <person name="Kohler A."/>
            <person name="Grigoriev I.V."/>
            <person name="Martin F.M."/>
            <person name="Hacquard S."/>
        </authorList>
    </citation>
    <scope>NUCLEOTIDE SEQUENCE</scope>
    <source>
        <strain evidence="3">MPI-CAGE-CH-0230</strain>
    </source>
</reference>
<dbReference type="EMBL" id="JAGTJQ010000009">
    <property type="protein sequence ID" value="KAH7024656.1"/>
    <property type="molecule type" value="Genomic_DNA"/>
</dbReference>
<evidence type="ECO:0008006" key="5">
    <source>
        <dbReference type="Google" id="ProtNLM"/>
    </source>
</evidence>
<dbReference type="OrthoDB" id="4843554at2759"/>
<dbReference type="GeneID" id="70186704"/>
<evidence type="ECO:0000256" key="1">
    <source>
        <dbReference type="SAM" id="MobiDB-lite"/>
    </source>
</evidence>
<comment type="caution">
    <text evidence="3">The sequence shown here is derived from an EMBL/GenBank/DDBJ whole genome shotgun (WGS) entry which is preliminary data.</text>
</comment>
<feature type="region of interest" description="Disordered" evidence="1">
    <location>
        <begin position="97"/>
        <end position="123"/>
    </location>
</feature>
<gene>
    <name evidence="3" type="ORF">B0I36DRAFT_352867</name>
</gene>
<accession>A0A9P9BPK7</accession>
<evidence type="ECO:0000313" key="3">
    <source>
        <dbReference type="EMBL" id="KAH7024656.1"/>
    </source>
</evidence>
<organism evidence="3 4">
    <name type="scientific">Microdochium trichocladiopsis</name>
    <dbReference type="NCBI Taxonomy" id="1682393"/>
    <lineage>
        <taxon>Eukaryota</taxon>
        <taxon>Fungi</taxon>
        <taxon>Dikarya</taxon>
        <taxon>Ascomycota</taxon>
        <taxon>Pezizomycotina</taxon>
        <taxon>Sordariomycetes</taxon>
        <taxon>Xylariomycetidae</taxon>
        <taxon>Xylariales</taxon>
        <taxon>Microdochiaceae</taxon>
        <taxon>Microdochium</taxon>
    </lineage>
</organism>
<proteinExistence type="predicted"/>
<sequence>MHFNNLAILFSLAAAGAAETTVDADDVPLACRNICRDTIDLSRRCEIQADTDTSTTDDDIIYNNCFCQAPDAEARISECATCVKANGMSDANDDDNEANGFIRSPANPVPTPTTNSGSGIGGIPTSVTMVPTTISTGGTTAVISTPSLVGNTQLPTTSVPGAAAMATPMVQGLVVAGLAAALF</sequence>
<evidence type="ECO:0000313" key="4">
    <source>
        <dbReference type="Proteomes" id="UP000756346"/>
    </source>
</evidence>
<keyword evidence="4" id="KW-1185">Reference proteome</keyword>
<dbReference type="AlphaFoldDB" id="A0A9P9BPK7"/>
<dbReference type="Proteomes" id="UP000756346">
    <property type="component" value="Unassembled WGS sequence"/>
</dbReference>
<name>A0A9P9BPK7_9PEZI</name>
<protein>
    <recommendedName>
        <fullName evidence="5">Gpi anchored protein</fullName>
    </recommendedName>
</protein>
<feature type="signal peptide" evidence="2">
    <location>
        <begin position="1"/>
        <end position="24"/>
    </location>
</feature>
<keyword evidence="2" id="KW-0732">Signal</keyword>
<dbReference type="RefSeq" id="XP_046008204.1">
    <property type="nucleotide sequence ID" value="XM_046157158.1"/>
</dbReference>